<dbReference type="AlphaFoldDB" id="A0A0N4WIA8"/>
<protein>
    <submittedName>
        <fullName evidence="1 3">Uncharacterized protein</fullName>
    </submittedName>
</protein>
<reference evidence="3" key="1">
    <citation type="submission" date="2017-02" db="UniProtKB">
        <authorList>
            <consortium name="WormBaseParasite"/>
        </authorList>
    </citation>
    <scope>IDENTIFICATION</scope>
</reference>
<dbReference type="EMBL" id="UZAF01017354">
    <property type="protein sequence ID" value="VDO40810.1"/>
    <property type="molecule type" value="Genomic_DNA"/>
</dbReference>
<proteinExistence type="predicted"/>
<keyword evidence="2" id="KW-1185">Reference proteome</keyword>
<accession>A0A0N4WIA8</accession>
<gene>
    <name evidence="1" type="ORF">HPLM_LOCUS10673</name>
</gene>
<evidence type="ECO:0000313" key="1">
    <source>
        <dbReference type="EMBL" id="VDO40810.1"/>
    </source>
</evidence>
<sequence length="60" mass="7030">MNRTRISGVREKTSIQRLRFIHYTQRMISFYLDGFHLKAGYFLSLSVIQISYNMGTNAPT</sequence>
<dbReference type="Proteomes" id="UP000268014">
    <property type="component" value="Unassembled WGS sequence"/>
</dbReference>
<evidence type="ECO:0000313" key="2">
    <source>
        <dbReference type="Proteomes" id="UP000268014"/>
    </source>
</evidence>
<name>A0A0N4WIA8_HAEPC</name>
<organism evidence="3">
    <name type="scientific">Haemonchus placei</name>
    <name type="common">Barber's pole worm</name>
    <dbReference type="NCBI Taxonomy" id="6290"/>
    <lineage>
        <taxon>Eukaryota</taxon>
        <taxon>Metazoa</taxon>
        <taxon>Ecdysozoa</taxon>
        <taxon>Nematoda</taxon>
        <taxon>Chromadorea</taxon>
        <taxon>Rhabditida</taxon>
        <taxon>Rhabditina</taxon>
        <taxon>Rhabditomorpha</taxon>
        <taxon>Strongyloidea</taxon>
        <taxon>Trichostrongylidae</taxon>
        <taxon>Haemonchus</taxon>
    </lineage>
</organism>
<dbReference type="WBParaSite" id="HPLM_0001068101-mRNA-1">
    <property type="protein sequence ID" value="HPLM_0001068101-mRNA-1"/>
    <property type="gene ID" value="HPLM_0001068101"/>
</dbReference>
<reference evidence="1 2" key="2">
    <citation type="submission" date="2018-11" db="EMBL/GenBank/DDBJ databases">
        <authorList>
            <consortium name="Pathogen Informatics"/>
        </authorList>
    </citation>
    <scope>NUCLEOTIDE SEQUENCE [LARGE SCALE GENOMIC DNA]</scope>
    <source>
        <strain evidence="1 2">MHpl1</strain>
    </source>
</reference>
<evidence type="ECO:0000313" key="3">
    <source>
        <dbReference type="WBParaSite" id="HPLM_0001068101-mRNA-1"/>
    </source>
</evidence>